<feature type="region of interest" description="Disordered" evidence="1">
    <location>
        <begin position="75"/>
        <end position="94"/>
    </location>
</feature>
<evidence type="ECO:0000256" key="1">
    <source>
        <dbReference type="SAM" id="MobiDB-lite"/>
    </source>
</evidence>
<dbReference type="Proteomes" id="UP001596540">
    <property type="component" value="Unassembled WGS sequence"/>
</dbReference>
<proteinExistence type="predicted"/>
<evidence type="ECO:0000313" key="3">
    <source>
        <dbReference type="Proteomes" id="UP001596540"/>
    </source>
</evidence>
<comment type="caution">
    <text evidence="2">The sequence shown here is derived from an EMBL/GenBank/DDBJ whole genome shotgun (WGS) entry which is preliminary data.</text>
</comment>
<organism evidence="2 3">
    <name type="scientific">Marinactinospora rubrisoli</name>
    <dbReference type="NCBI Taxonomy" id="2715399"/>
    <lineage>
        <taxon>Bacteria</taxon>
        <taxon>Bacillati</taxon>
        <taxon>Actinomycetota</taxon>
        <taxon>Actinomycetes</taxon>
        <taxon>Streptosporangiales</taxon>
        <taxon>Nocardiopsidaceae</taxon>
        <taxon>Marinactinospora</taxon>
    </lineage>
</organism>
<feature type="region of interest" description="Disordered" evidence="1">
    <location>
        <begin position="1"/>
        <end position="20"/>
    </location>
</feature>
<feature type="compositionally biased region" description="Basic residues" evidence="1">
    <location>
        <begin position="85"/>
        <end position="94"/>
    </location>
</feature>
<accession>A0ABW2KA64</accession>
<gene>
    <name evidence="2" type="ORF">ACFQRF_00340</name>
</gene>
<reference evidence="3" key="1">
    <citation type="journal article" date="2019" name="Int. J. Syst. Evol. Microbiol.">
        <title>The Global Catalogue of Microorganisms (GCM) 10K type strain sequencing project: providing services to taxonomists for standard genome sequencing and annotation.</title>
        <authorList>
            <consortium name="The Broad Institute Genomics Platform"/>
            <consortium name="The Broad Institute Genome Sequencing Center for Infectious Disease"/>
            <person name="Wu L."/>
            <person name="Ma J."/>
        </authorList>
    </citation>
    <scope>NUCLEOTIDE SEQUENCE [LARGE SCALE GENOMIC DNA]</scope>
    <source>
        <strain evidence="3">CGMCC 4.7382</strain>
    </source>
</reference>
<dbReference type="InterPro" id="IPR029063">
    <property type="entry name" value="SAM-dependent_MTases_sf"/>
</dbReference>
<keyword evidence="3" id="KW-1185">Reference proteome</keyword>
<dbReference type="Gene3D" id="3.40.50.150">
    <property type="entry name" value="Vaccinia Virus protein VP39"/>
    <property type="match status" value="1"/>
</dbReference>
<dbReference type="EMBL" id="JBHTBH010000001">
    <property type="protein sequence ID" value="MFC7326173.1"/>
    <property type="molecule type" value="Genomic_DNA"/>
</dbReference>
<sequence>MCTARDPMAGRVAVGGEDSGPAKRVWAVDHYASEGPRTRTRFVDGVRKYHRRFGTLVNGLPAAGLVPTAVAEPVPGTAVLDRRPSRTNRAARRS</sequence>
<dbReference type="RefSeq" id="WP_379867957.1">
    <property type="nucleotide sequence ID" value="NZ_JBHTBH010000001.1"/>
</dbReference>
<protein>
    <submittedName>
        <fullName evidence="2">Uncharacterized protein</fullName>
    </submittedName>
</protein>
<name>A0ABW2KA64_9ACTN</name>
<evidence type="ECO:0000313" key="2">
    <source>
        <dbReference type="EMBL" id="MFC7326173.1"/>
    </source>
</evidence>